<evidence type="ECO:0000259" key="9">
    <source>
        <dbReference type="PROSITE" id="PS50011"/>
    </source>
</evidence>
<dbReference type="Proteomes" id="UP000252914">
    <property type="component" value="Unassembled WGS sequence"/>
</dbReference>
<reference evidence="10 11" key="1">
    <citation type="submission" date="2018-06" db="EMBL/GenBank/DDBJ databases">
        <title>Streptomyces reniochalinae sp. nov. and Streptomyces diacarnus sp. nov. from marine sponges.</title>
        <authorList>
            <person name="Li L."/>
        </authorList>
    </citation>
    <scope>NUCLEOTIDE SEQUENCE [LARGE SCALE GENOMIC DNA]</scope>
    <source>
        <strain evidence="10 11">LHW51701</strain>
    </source>
</reference>
<feature type="region of interest" description="Disordered" evidence="7">
    <location>
        <begin position="283"/>
        <end position="389"/>
    </location>
</feature>
<evidence type="ECO:0000313" key="11">
    <source>
        <dbReference type="Proteomes" id="UP000252914"/>
    </source>
</evidence>
<dbReference type="PROSITE" id="PS00108">
    <property type="entry name" value="PROTEIN_KINASE_ST"/>
    <property type="match status" value="1"/>
</dbReference>
<keyword evidence="6" id="KW-0067">ATP-binding</keyword>
<evidence type="ECO:0000256" key="1">
    <source>
        <dbReference type="ARBA" id="ARBA00012513"/>
    </source>
</evidence>
<feature type="region of interest" description="Disordered" evidence="7">
    <location>
        <begin position="23"/>
        <end position="50"/>
    </location>
</feature>
<keyword evidence="2 10" id="KW-0723">Serine/threonine-protein kinase</keyword>
<feature type="domain" description="Protein kinase" evidence="9">
    <location>
        <begin position="1"/>
        <end position="272"/>
    </location>
</feature>
<feature type="transmembrane region" description="Helical" evidence="8">
    <location>
        <begin position="419"/>
        <end position="439"/>
    </location>
</feature>
<dbReference type="PANTHER" id="PTHR43289:SF6">
    <property type="entry name" value="SERINE_THREONINE-PROTEIN KINASE NEKL-3"/>
    <property type="match status" value="1"/>
</dbReference>
<keyword evidence="4" id="KW-0547">Nucleotide-binding</keyword>
<gene>
    <name evidence="10" type="ORF">DTL70_22285</name>
</gene>
<name>A0A367EQI1_9ACTN</name>
<evidence type="ECO:0000313" key="10">
    <source>
        <dbReference type="EMBL" id="RCG19989.1"/>
    </source>
</evidence>
<evidence type="ECO:0000256" key="7">
    <source>
        <dbReference type="SAM" id="MobiDB-lite"/>
    </source>
</evidence>
<feature type="compositionally biased region" description="Gly residues" evidence="7">
    <location>
        <begin position="26"/>
        <end position="45"/>
    </location>
</feature>
<dbReference type="InterPro" id="IPR011009">
    <property type="entry name" value="Kinase-like_dom_sf"/>
</dbReference>
<feature type="compositionally biased region" description="Gly residues" evidence="7">
    <location>
        <begin position="289"/>
        <end position="299"/>
    </location>
</feature>
<keyword evidence="11" id="KW-1185">Reference proteome</keyword>
<evidence type="ECO:0000256" key="4">
    <source>
        <dbReference type="ARBA" id="ARBA00022741"/>
    </source>
</evidence>
<dbReference type="PANTHER" id="PTHR43289">
    <property type="entry name" value="MITOGEN-ACTIVATED PROTEIN KINASE KINASE KINASE 20-RELATED"/>
    <property type="match status" value="1"/>
</dbReference>
<dbReference type="CDD" id="cd14014">
    <property type="entry name" value="STKc_PknB_like"/>
    <property type="match status" value="1"/>
</dbReference>
<evidence type="ECO:0000256" key="2">
    <source>
        <dbReference type="ARBA" id="ARBA00022527"/>
    </source>
</evidence>
<dbReference type="Gene3D" id="1.10.510.10">
    <property type="entry name" value="Transferase(Phosphotransferase) domain 1"/>
    <property type="match status" value="1"/>
</dbReference>
<dbReference type="InterPro" id="IPR008271">
    <property type="entry name" value="Ser/Thr_kinase_AS"/>
</dbReference>
<evidence type="ECO:0000256" key="5">
    <source>
        <dbReference type="ARBA" id="ARBA00022777"/>
    </source>
</evidence>
<organism evidence="10 11">
    <name type="scientific">Streptomyces diacarni</name>
    <dbReference type="NCBI Taxonomy" id="2800381"/>
    <lineage>
        <taxon>Bacteria</taxon>
        <taxon>Bacillati</taxon>
        <taxon>Actinomycetota</taxon>
        <taxon>Actinomycetes</taxon>
        <taxon>Kitasatosporales</taxon>
        <taxon>Streptomycetaceae</taxon>
        <taxon>Streptomyces</taxon>
    </lineage>
</organism>
<comment type="caution">
    <text evidence="10">The sequence shown here is derived from an EMBL/GenBank/DDBJ whole genome shotgun (WGS) entry which is preliminary data.</text>
</comment>
<dbReference type="AlphaFoldDB" id="A0A367EQI1"/>
<keyword evidence="5 10" id="KW-0418">Kinase</keyword>
<keyword evidence="8" id="KW-0472">Membrane</keyword>
<dbReference type="PROSITE" id="PS50011">
    <property type="entry name" value="PROTEIN_KINASE_DOM"/>
    <property type="match status" value="1"/>
</dbReference>
<sequence>MGSVWLADDETLGAQVAIKQIEMPAGTGGSGGSGGSESGGEGSDGSGDLSPIRRARREALHATKLRGHPHVATVLDVVQHEGLPWIVMEYVSGATDLAKVIRDEPRLPDTEICRIGVAVLKALEAGHAHGILHRDVKPANILLASDHAGNRHGRVMLTDYGISLEADSGQTRMTQTGVIGTPGFTAPERMRDQERRESDLFSLGAALYCASEGHGPFDRGSAMASFSASLLEPAQTPANAGPELRALLLGLLEKDPDQRTDTGSAMTRLTRVADGSAVDDATFAIRGSGTTGGGGGGRAVPGYGPARTPVPGQGFGPAPGSQDPSSGPSSGPSSTPGTPGPSSVPGTPGPPSVSDTPGAPGAPVPAGAPAAAAHGPDVMDAVPTGGSAVREGEPAYKVVLSATGRGLWKAWRWLCELSLLGKLLLLLAMVALAFLASLLDRLEHGDDPIGARPGPQVISSVHPDADAARAGAVRAETGSTATTWAAASAR</sequence>
<keyword evidence="3" id="KW-0808">Transferase</keyword>
<evidence type="ECO:0000256" key="6">
    <source>
        <dbReference type="ARBA" id="ARBA00022840"/>
    </source>
</evidence>
<protein>
    <recommendedName>
        <fullName evidence="1">non-specific serine/threonine protein kinase</fullName>
        <ecNumber evidence="1">2.7.11.1</ecNumber>
    </recommendedName>
</protein>
<dbReference type="GO" id="GO:0005524">
    <property type="term" value="F:ATP binding"/>
    <property type="evidence" value="ECO:0007669"/>
    <property type="project" value="UniProtKB-KW"/>
</dbReference>
<dbReference type="SMART" id="SM00220">
    <property type="entry name" value="S_TKc"/>
    <property type="match status" value="1"/>
</dbReference>
<dbReference type="SUPFAM" id="SSF56112">
    <property type="entry name" value="Protein kinase-like (PK-like)"/>
    <property type="match status" value="1"/>
</dbReference>
<dbReference type="EMBL" id="QOIN01000048">
    <property type="protein sequence ID" value="RCG19989.1"/>
    <property type="molecule type" value="Genomic_DNA"/>
</dbReference>
<dbReference type="InterPro" id="IPR000719">
    <property type="entry name" value="Prot_kinase_dom"/>
</dbReference>
<accession>A0A367EQI1</accession>
<proteinExistence type="predicted"/>
<dbReference type="EC" id="2.7.11.1" evidence="1"/>
<dbReference type="Pfam" id="PF00069">
    <property type="entry name" value="Pkinase"/>
    <property type="match status" value="1"/>
</dbReference>
<dbReference type="GO" id="GO:0004674">
    <property type="term" value="F:protein serine/threonine kinase activity"/>
    <property type="evidence" value="ECO:0007669"/>
    <property type="project" value="UniProtKB-KW"/>
</dbReference>
<keyword evidence="8" id="KW-1133">Transmembrane helix</keyword>
<evidence type="ECO:0000256" key="8">
    <source>
        <dbReference type="SAM" id="Phobius"/>
    </source>
</evidence>
<keyword evidence="8" id="KW-0812">Transmembrane</keyword>
<feature type="compositionally biased region" description="Low complexity" evidence="7">
    <location>
        <begin position="316"/>
        <end position="376"/>
    </location>
</feature>
<evidence type="ECO:0000256" key="3">
    <source>
        <dbReference type="ARBA" id="ARBA00022679"/>
    </source>
</evidence>